<dbReference type="InterPro" id="IPR002686">
    <property type="entry name" value="Transposase_17"/>
</dbReference>
<dbReference type="NCBIfam" id="NF033573">
    <property type="entry name" value="transpos_IS200"/>
    <property type="match status" value="1"/>
</dbReference>
<name>T0YP26_9ZZZZ</name>
<dbReference type="SMART" id="SM01321">
    <property type="entry name" value="Y1_Tnp"/>
    <property type="match status" value="1"/>
</dbReference>
<reference evidence="2" key="1">
    <citation type="submission" date="2013-08" db="EMBL/GenBank/DDBJ databases">
        <authorList>
            <person name="Mendez C."/>
            <person name="Richter M."/>
            <person name="Ferrer M."/>
            <person name="Sanchez J."/>
        </authorList>
    </citation>
    <scope>NUCLEOTIDE SEQUENCE</scope>
</reference>
<protein>
    <submittedName>
        <fullName evidence="2">Transposase IS200-like protein</fullName>
    </submittedName>
</protein>
<evidence type="ECO:0000313" key="2">
    <source>
        <dbReference type="EMBL" id="EQD37276.1"/>
    </source>
</evidence>
<organism evidence="2">
    <name type="scientific">mine drainage metagenome</name>
    <dbReference type="NCBI Taxonomy" id="410659"/>
    <lineage>
        <taxon>unclassified sequences</taxon>
        <taxon>metagenomes</taxon>
        <taxon>ecological metagenomes</taxon>
    </lineage>
</organism>
<dbReference type="Pfam" id="PF01797">
    <property type="entry name" value="Y1_Tnp"/>
    <property type="match status" value="1"/>
</dbReference>
<dbReference type="EMBL" id="AUZX01013011">
    <property type="protein sequence ID" value="EQD37276.1"/>
    <property type="molecule type" value="Genomic_DNA"/>
</dbReference>
<dbReference type="SUPFAM" id="SSF143422">
    <property type="entry name" value="Transposase IS200-like"/>
    <property type="match status" value="1"/>
</dbReference>
<reference evidence="2" key="2">
    <citation type="journal article" date="2014" name="ISME J.">
        <title>Microbial stratification in low pH oxic and suboxic macroscopic growths along an acid mine drainage.</title>
        <authorList>
            <person name="Mendez-Garcia C."/>
            <person name="Mesa V."/>
            <person name="Sprenger R.R."/>
            <person name="Richter M."/>
            <person name="Diez M.S."/>
            <person name="Solano J."/>
            <person name="Bargiela R."/>
            <person name="Golyshina O.V."/>
            <person name="Manteca A."/>
            <person name="Ramos J.L."/>
            <person name="Gallego J.R."/>
            <person name="Llorente I."/>
            <person name="Martins Dos Santos V.A."/>
            <person name="Jensen O.N."/>
            <person name="Pelaez A.I."/>
            <person name="Sanchez J."/>
            <person name="Ferrer M."/>
        </authorList>
    </citation>
    <scope>NUCLEOTIDE SEQUENCE</scope>
</reference>
<dbReference type="PANTHER" id="PTHR33360">
    <property type="entry name" value="TRANSPOSASE FOR INSERTION SEQUENCE ELEMENT IS200"/>
    <property type="match status" value="1"/>
</dbReference>
<dbReference type="AlphaFoldDB" id="T0YP26"/>
<comment type="caution">
    <text evidence="2">The sequence shown here is derived from an EMBL/GenBank/DDBJ whole genome shotgun (WGS) entry which is preliminary data.</text>
</comment>
<dbReference type="GO" id="GO:0003677">
    <property type="term" value="F:DNA binding"/>
    <property type="evidence" value="ECO:0007669"/>
    <property type="project" value="InterPro"/>
</dbReference>
<proteinExistence type="predicted"/>
<feature type="domain" description="Transposase IS200-like" evidence="1">
    <location>
        <begin position="1"/>
        <end position="89"/>
    </location>
</feature>
<dbReference type="PANTHER" id="PTHR33360:SF2">
    <property type="entry name" value="TRANSPOSASE FOR INSERTION SEQUENCE ELEMENT IS200"/>
    <property type="match status" value="1"/>
</dbReference>
<feature type="non-terminal residue" evidence="2">
    <location>
        <position position="1"/>
    </location>
</feature>
<evidence type="ECO:0000259" key="1">
    <source>
        <dbReference type="SMART" id="SM01321"/>
    </source>
</evidence>
<accession>T0YP26</accession>
<gene>
    <name evidence="2" type="ORF">B1A_17681</name>
</gene>
<dbReference type="GO" id="GO:0004803">
    <property type="term" value="F:transposase activity"/>
    <property type="evidence" value="ECO:0007669"/>
    <property type="project" value="InterPro"/>
</dbReference>
<dbReference type="InterPro" id="IPR036515">
    <property type="entry name" value="Transposase_17_sf"/>
</dbReference>
<dbReference type="GO" id="GO:0006313">
    <property type="term" value="P:DNA transposition"/>
    <property type="evidence" value="ECO:0007669"/>
    <property type="project" value="InterPro"/>
</dbReference>
<dbReference type="Gene3D" id="3.30.70.1290">
    <property type="entry name" value="Transposase IS200-like"/>
    <property type="match status" value="1"/>
</dbReference>
<sequence length="90" mass="10373">SVCEDFDSRLIEMRGESDHVHLLVEIKPKTSISILVNSLKCVSSRLLKKERKDLEKKYWEGGLWSPSYMARSHLGQVGKKMEHCSDEEPI</sequence>